<name>A0A158FPW4_9BURK</name>
<dbReference type="Proteomes" id="UP000054683">
    <property type="component" value="Unassembled WGS sequence"/>
</dbReference>
<dbReference type="AlphaFoldDB" id="A0A158FPW4"/>
<evidence type="ECO:0000313" key="1">
    <source>
        <dbReference type="EMBL" id="SAL21866.1"/>
    </source>
</evidence>
<dbReference type="RefSeq" id="WP_062083704.1">
    <property type="nucleotide sequence ID" value="NZ_FCOK02000006.1"/>
</dbReference>
<organism evidence="1 2">
    <name type="scientific">Caballeronia udeis</name>
    <dbReference type="NCBI Taxonomy" id="1232866"/>
    <lineage>
        <taxon>Bacteria</taxon>
        <taxon>Pseudomonadati</taxon>
        <taxon>Pseudomonadota</taxon>
        <taxon>Betaproteobacteria</taxon>
        <taxon>Burkholderiales</taxon>
        <taxon>Burkholderiaceae</taxon>
        <taxon>Caballeronia</taxon>
    </lineage>
</organism>
<evidence type="ECO:0000313" key="2">
    <source>
        <dbReference type="Proteomes" id="UP000054683"/>
    </source>
</evidence>
<proteinExistence type="predicted"/>
<dbReference type="OrthoDB" id="163010at2"/>
<dbReference type="EMBL" id="FCOK02000006">
    <property type="protein sequence ID" value="SAL21866.1"/>
    <property type="molecule type" value="Genomic_DNA"/>
</dbReference>
<protein>
    <submittedName>
        <fullName evidence="1">Uncharacterized protein</fullName>
    </submittedName>
</protein>
<sequence>MQRLTLVRYTIKPEQIAENEALSRAVFDELRATAPERAAYALFRNGREFIHVFMNLAADDSAVVTELPSFKAYQKDFAGRCEAPAEVLRLSLDMLDSYGLPDGSAAR</sequence>
<accession>A0A158FPW4</accession>
<gene>
    <name evidence="1" type="ORF">AWB69_01480</name>
</gene>
<reference evidence="1 2" key="1">
    <citation type="submission" date="2016-01" db="EMBL/GenBank/DDBJ databases">
        <authorList>
            <person name="Oliw E.H."/>
        </authorList>
    </citation>
    <scope>NUCLEOTIDE SEQUENCE [LARGE SCALE GENOMIC DNA]</scope>
    <source>
        <strain evidence="1">LMG 27134</strain>
    </source>
</reference>